<evidence type="ECO:0000256" key="2">
    <source>
        <dbReference type="ARBA" id="ARBA00023125"/>
    </source>
</evidence>
<keyword evidence="3" id="KW-0804">Transcription</keyword>
<dbReference type="AlphaFoldDB" id="A0A150TMT9"/>
<evidence type="ECO:0000313" key="6">
    <source>
        <dbReference type="Proteomes" id="UP000075502"/>
    </source>
</evidence>
<evidence type="ECO:0000256" key="3">
    <source>
        <dbReference type="ARBA" id="ARBA00023163"/>
    </source>
</evidence>
<dbReference type="Proteomes" id="UP000075502">
    <property type="component" value="Unassembled WGS sequence"/>
</dbReference>
<reference evidence="5 6" key="1">
    <citation type="submission" date="2014-02" db="EMBL/GenBank/DDBJ databases">
        <title>The small core and large imbalanced accessory genome model reveals a collaborative survival strategy of Sorangium cellulosum strains in nature.</title>
        <authorList>
            <person name="Han K."/>
            <person name="Peng R."/>
            <person name="Blom J."/>
            <person name="Li Y.-Z."/>
        </authorList>
    </citation>
    <scope>NUCLEOTIDE SEQUENCE [LARGE SCALE GENOMIC DNA]</scope>
    <source>
        <strain evidence="5 6">So0007-03</strain>
    </source>
</reference>
<dbReference type="GO" id="GO:0003700">
    <property type="term" value="F:DNA-binding transcription factor activity"/>
    <property type="evidence" value="ECO:0007669"/>
    <property type="project" value="InterPro"/>
</dbReference>
<dbReference type="SUPFAM" id="SSF46785">
    <property type="entry name" value="Winged helix' DNA-binding domain"/>
    <property type="match status" value="1"/>
</dbReference>
<protein>
    <recommendedName>
        <fullName evidence="4">HTH marR-type domain-containing protein</fullName>
    </recommendedName>
</protein>
<keyword evidence="2" id="KW-0238">DNA-binding</keyword>
<feature type="domain" description="HTH marR-type" evidence="4">
    <location>
        <begin position="35"/>
        <end position="88"/>
    </location>
</feature>
<gene>
    <name evidence="5" type="ORF">BE21_37410</name>
</gene>
<evidence type="ECO:0000256" key="1">
    <source>
        <dbReference type="ARBA" id="ARBA00023015"/>
    </source>
</evidence>
<evidence type="ECO:0000259" key="4">
    <source>
        <dbReference type="Pfam" id="PF12802"/>
    </source>
</evidence>
<dbReference type="Gene3D" id="1.10.10.10">
    <property type="entry name" value="Winged helix-like DNA-binding domain superfamily/Winged helix DNA-binding domain"/>
    <property type="match status" value="1"/>
</dbReference>
<comment type="caution">
    <text evidence="5">The sequence shown here is derived from an EMBL/GenBank/DDBJ whole genome shotgun (WGS) entry which is preliminary data.</text>
</comment>
<dbReference type="GO" id="GO:0003677">
    <property type="term" value="F:DNA binding"/>
    <property type="evidence" value="ECO:0007669"/>
    <property type="project" value="UniProtKB-KW"/>
</dbReference>
<dbReference type="Pfam" id="PF12802">
    <property type="entry name" value="MarR_2"/>
    <property type="match status" value="1"/>
</dbReference>
<sequence>MPKQGSRPVNPRPRLERSDLLGWVERVATYLAADGMPPIAGRILGWLMICDPAEQSAAEIADAIGASRASLTTNLRVLAAMGFVSRRTRSGSRTAYYRVDEDAWEKVVRRQVASLRSLGEIVDAGLDLVGRGSARAGRIRAAHEIFLWMTRAFEDAPPLPSGKRWSERIE</sequence>
<keyword evidence="1" id="KW-0805">Transcription regulation</keyword>
<organism evidence="5 6">
    <name type="scientific">Sorangium cellulosum</name>
    <name type="common">Polyangium cellulosum</name>
    <dbReference type="NCBI Taxonomy" id="56"/>
    <lineage>
        <taxon>Bacteria</taxon>
        <taxon>Pseudomonadati</taxon>
        <taxon>Myxococcota</taxon>
        <taxon>Polyangia</taxon>
        <taxon>Polyangiales</taxon>
        <taxon>Polyangiaceae</taxon>
        <taxon>Sorangium</taxon>
    </lineage>
</organism>
<dbReference type="EMBL" id="JEME01001826">
    <property type="protein sequence ID" value="KYG05995.1"/>
    <property type="molecule type" value="Genomic_DNA"/>
</dbReference>
<accession>A0A150TMT9</accession>
<proteinExistence type="predicted"/>
<dbReference type="InterPro" id="IPR036388">
    <property type="entry name" value="WH-like_DNA-bd_sf"/>
</dbReference>
<evidence type="ECO:0000313" key="5">
    <source>
        <dbReference type="EMBL" id="KYG05995.1"/>
    </source>
</evidence>
<dbReference type="PANTHER" id="PTHR38465">
    <property type="entry name" value="HTH-TYPE TRANSCRIPTIONAL REGULATOR MJ1563-RELATED"/>
    <property type="match status" value="1"/>
</dbReference>
<dbReference type="InterPro" id="IPR036390">
    <property type="entry name" value="WH_DNA-bd_sf"/>
</dbReference>
<dbReference type="PANTHER" id="PTHR38465:SF2">
    <property type="entry name" value="HTH-TYPE TRANSCRIPTIONAL REGULATOR MMPR5"/>
    <property type="match status" value="1"/>
</dbReference>
<name>A0A150TMT9_SORCE</name>
<dbReference type="InterPro" id="IPR052362">
    <property type="entry name" value="HTH-GbsR_regulator"/>
</dbReference>
<dbReference type="InterPro" id="IPR011991">
    <property type="entry name" value="ArsR-like_HTH"/>
</dbReference>
<dbReference type="CDD" id="cd00090">
    <property type="entry name" value="HTH_ARSR"/>
    <property type="match status" value="1"/>
</dbReference>
<dbReference type="InterPro" id="IPR000835">
    <property type="entry name" value="HTH_MarR-typ"/>
</dbReference>